<dbReference type="GO" id="GO:0008270">
    <property type="term" value="F:zinc ion binding"/>
    <property type="evidence" value="ECO:0007669"/>
    <property type="project" value="UniProtKB-KW"/>
</dbReference>
<protein>
    <recommendedName>
        <fullName evidence="2">RING-type domain-containing protein</fullName>
    </recommendedName>
</protein>
<evidence type="ECO:0000313" key="3">
    <source>
        <dbReference type="EMBL" id="KAK0603404.1"/>
    </source>
</evidence>
<gene>
    <name evidence="3" type="ORF">LWI29_004581</name>
</gene>
<organism evidence="3 4">
    <name type="scientific">Acer saccharum</name>
    <name type="common">Sugar maple</name>
    <dbReference type="NCBI Taxonomy" id="4024"/>
    <lineage>
        <taxon>Eukaryota</taxon>
        <taxon>Viridiplantae</taxon>
        <taxon>Streptophyta</taxon>
        <taxon>Embryophyta</taxon>
        <taxon>Tracheophyta</taxon>
        <taxon>Spermatophyta</taxon>
        <taxon>Magnoliopsida</taxon>
        <taxon>eudicotyledons</taxon>
        <taxon>Gunneridae</taxon>
        <taxon>Pentapetalae</taxon>
        <taxon>rosids</taxon>
        <taxon>malvids</taxon>
        <taxon>Sapindales</taxon>
        <taxon>Sapindaceae</taxon>
        <taxon>Hippocastanoideae</taxon>
        <taxon>Acereae</taxon>
        <taxon>Acer</taxon>
    </lineage>
</organism>
<evidence type="ECO:0000256" key="1">
    <source>
        <dbReference type="PROSITE-ProRule" id="PRU00175"/>
    </source>
</evidence>
<dbReference type="InterPro" id="IPR001841">
    <property type="entry name" value="Znf_RING"/>
</dbReference>
<comment type="caution">
    <text evidence="3">The sequence shown here is derived from an EMBL/GenBank/DDBJ whole genome shotgun (WGS) entry which is preliminary data.</text>
</comment>
<dbReference type="Gene3D" id="3.30.40.10">
    <property type="entry name" value="Zinc/RING finger domain, C3HC4 (zinc finger)"/>
    <property type="match status" value="1"/>
</dbReference>
<dbReference type="PANTHER" id="PTHR15315:SF26">
    <property type="entry name" value="E3 UBIQUITIN-PROTEIN LIGASE NRDP1"/>
    <property type="match status" value="1"/>
</dbReference>
<keyword evidence="1" id="KW-0479">Metal-binding</keyword>
<evidence type="ECO:0000313" key="4">
    <source>
        <dbReference type="Proteomes" id="UP001168877"/>
    </source>
</evidence>
<dbReference type="InterPro" id="IPR013083">
    <property type="entry name" value="Znf_RING/FYVE/PHD"/>
</dbReference>
<feature type="domain" description="RING-type" evidence="2">
    <location>
        <begin position="12"/>
        <end position="51"/>
    </location>
</feature>
<reference evidence="3" key="1">
    <citation type="journal article" date="2022" name="Plant J.">
        <title>Strategies of tolerance reflected in two North American maple genomes.</title>
        <authorList>
            <person name="McEvoy S.L."/>
            <person name="Sezen U.U."/>
            <person name="Trouern-Trend A."/>
            <person name="McMahon S.M."/>
            <person name="Schaberg P.G."/>
            <person name="Yang J."/>
            <person name="Wegrzyn J.L."/>
            <person name="Swenson N.G."/>
        </authorList>
    </citation>
    <scope>NUCLEOTIDE SEQUENCE</scope>
    <source>
        <strain evidence="3">NS2018</strain>
    </source>
</reference>
<dbReference type="Pfam" id="PF13639">
    <property type="entry name" value="zf-RING_2"/>
    <property type="match status" value="1"/>
</dbReference>
<dbReference type="PROSITE" id="PS50089">
    <property type="entry name" value="ZF_RING_2"/>
    <property type="match status" value="1"/>
</dbReference>
<dbReference type="GO" id="GO:0061630">
    <property type="term" value="F:ubiquitin protein ligase activity"/>
    <property type="evidence" value="ECO:0007669"/>
    <property type="project" value="TreeGrafter"/>
</dbReference>
<dbReference type="SUPFAM" id="SSF57850">
    <property type="entry name" value="RING/U-box"/>
    <property type="match status" value="1"/>
</dbReference>
<dbReference type="GO" id="GO:0016567">
    <property type="term" value="P:protein ubiquitination"/>
    <property type="evidence" value="ECO:0007669"/>
    <property type="project" value="TreeGrafter"/>
</dbReference>
<keyword evidence="1" id="KW-0862">Zinc</keyword>
<keyword evidence="1" id="KW-0863">Zinc-finger</keyword>
<keyword evidence="4" id="KW-1185">Reference proteome</keyword>
<dbReference type="AlphaFoldDB" id="A0AA39TBJ1"/>
<dbReference type="SMART" id="SM00184">
    <property type="entry name" value="RING"/>
    <property type="match status" value="1"/>
</dbReference>
<dbReference type="Proteomes" id="UP001168877">
    <property type="component" value="Unassembled WGS sequence"/>
</dbReference>
<sequence>MKDDSGFEGGRCGICMDVIIERGVLDCCQHWFCFVSIDNWSTITNLCPLCQGEFQLITCVPVYDTTGSNNIDEDSILTFHYA</sequence>
<reference evidence="3" key="2">
    <citation type="submission" date="2023-06" db="EMBL/GenBank/DDBJ databases">
        <authorList>
            <person name="Swenson N.G."/>
            <person name="Wegrzyn J.L."/>
            <person name="Mcevoy S.L."/>
        </authorList>
    </citation>
    <scope>NUCLEOTIDE SEQUENCE</scope>
    <source>
        <strain evidence="3">NS2018</strain>
        <tissue evidence="3">Leaf</tissue>
    </source>
</reference>
<dbReference type="EMBL" id="JAUESC010000002">
    <property type="protein sequence ID" value="KAK0603404.1"/>
    <property type="molecule type" value="Genomic_DNA"/>
</dbReference>
<proteinExistence type="predicted"/>
<evidence type="ECO:0000259" key="2">
    <source>
        <dbReference type="PROSITE" id="PS50089"/>
    </source>
</evidence>
<name>A0AA39TBJ1_ACESA</name>
<accession>A0AA39TBJ1</accession>
<dbReference type="PANTHER" id="PTHR15315">
    <property type="entry name" value="RING FINGER PROTEIN 41, 151"/>
    <property type="match status" value="1"/>
</dbReference>